<sequence>MFHSLQAGHPSPLGKKFFKKAYYINNENHFQQFPSFFHEKSNFGFFYRESGLKVPTGYVLQ</sequence>
<name>A0ABN8VYQ9_9BACT</name>
<dbReference type="EMBL" id="OX336137">
    <property type="protein sequence ID" value="CAI2718820.1"/>
    <property type="molecule type" value="Genomic_DNA"/>
</dbReference>
<gene>
    <name evidence="1" type="ORF">NSPWAT_1964</name>
</gene>
<protein>
    <submittedName>
        <fullName evidence="1">Uncharacterized protein</fullName>
    </submittedName>
</protein>
<dbReference type="Proteomes" id="UP001157733">
    <property type="component" value="Chromosome"/>
</dbReference>
<evidence type="ECO:0000313" key="1">
    <source>
        <dbReference type="EMBL" id="CAI2718820.1"/>
    </source>
</evidence>
<organism evidence="1 2">
    <name type="scientific">Nitrospina watsonii</name>
    <dbReference type="NCBI Taxonomy" id="1323948"/>
    <lineage>
        <taxon>Bacteria</taxon>
        <taxon>Pseudomonadati</taxon>
        <taxon>Nitrospinota/Tectimicrobiota group</taxon>
        <taxon>Nitrospinota</taxon>
        <taxon>Nitrospinia</taxon>
        <taxon>Nitrospinales</taxon>
        <taxon>Nitrospinaceae</taxon>
        <taxon>Nitrospina</taxon>
    </lineage>
</organism>
<proteinExistence type="predicted"/>
<evidence type="ECO:0000313" key="2">
    <source>
        <dbReference type="Proteomes" id="UP001157733"/>
    </source>
</evidence>
<keyword evidence="2" id="KW-1185">Reference proteome</keyword>
<reference evidence="1 2" key="1">
    <citation type="submission" date="2022-09" db="EMBL/GenBank/DDBJ databases">
        <authorList>
            <person name="Kop L."/>
        </authorList>
    </citation>
    <scope>NUCLEOTIDE SEQUENCE [LARGE SCALE GENOMIC DNA]</scope>
    <source>
        <strain evidence="1 2">347</strain>
    </source>
</reference>
<accession>A0ABN8VYQ9</accession>